<accession>A0A0L0SEY8</accession>
<feature type="region of interest" description="Disordered" evidence="1">
    <location>
        <begin position="148"/>
        <end position="193"/>
    </location>
</feature>
<gene>
    <name evidence="2" type="ORF">AMAG_06820</name>
</gene>
<dbReference type="OrthoDB" id="8954335at2759"/>
<dbReference type="Proteomes" id="UP000054350">
    <property type="component" value="Unassembled WGS sequence"/>
</dbReference>
<sequence length="315" mass="33857">MYHHHHHRGPPSPPGSVAGSLASSVGPAHPHQHHQRSFSHHQPYQHQYQPQQQPFQRQHARPHPPSRPHTSPLQQQRDAPVPRAVLPILGTTQSGKSTLVQFLHDYCGMRPNDPSTLQIGNGVNSMTKTSRCYSLRVPRRTALLVPVPDPVSPQLGHTSMSGGMSSIPSLSSRTPSISSSTSTAPPHAQAAHAISPMGAALDPAEDAYLSNLLQSAHAVLDDDKDPWSIDESEIPPSSPAMSWFDPHEHGLPSPRPTPSPTPPSMGPPSIRSGSGYNGMVPTAPMSNMMMPPPPPPPQVRQQVALHPHSSATCTT</sequence>
<evidence type="ECO:0000256" key="1">
    <source>
        <dbReference type="SAM" id="MobiDB-lite"/>
    </source>
</evidence>
<dbReference type="AlphaFoldDB" id="A0A0L0SEY8"/>
<dbReference type="VEuPathDB" id="FungiDB:AMAG_06820"/>
<feature type="region of interest" description="Disordered" evidence="1">
    <location>
        <begin position="223"/>
        <end position="315"/>
    </location>
</feature>
<name>A0A0L0SEY8_ALLM3</name>
<protein>
    <submittedName>
        <fullName evidence="2">Uncharacterized protein</fullName>
    </submittedName>
</protein>
<keyword evidence="3" id="KW-1185">Reference proteome</keyword>
<reference evidence="3" key="2">
    <citation type="submission" date="2009-11" db="EMBL/GenBank/DDBJ databases">
        <title>The Genome Sequence of Allomyces macrogynus strain ATCC 38327.</title>
        <authorList>
            <consortium name="The Broad Institute Genome Sequencing Platform"/>
            <person name="Russ C."/>
            <person name="Cuomo C."/>
            <person name="Shea T."/>
            <person name="Young S.K."/>
            <person name="Zeng Q."/>
            <person name="Koehrsen M."/>
            <person name="Haas B."/>
            <person name="Borodovsky M."/>
            <person name="Guigo R."/>
            <person name="Alvarado L."/>
            <person name="Berlin A."/>
            <person name="Borenstein D."/>
            <person name="Chen Z."/>
            <person name="Engels R."/>
            <person name="Freedman E."/>
            <person name="Gellesch M."/>
            <person name="Goldberg J."/>
            <person name="Griggs A."/>
            <person name="Gujja S."/>
            <person name="Heiman D."/>
            <person name="Hepburn T."/>
            <person name="Howarth C."/>
            <person name="Jen D."/>
            <person name="Larson L."/>
            <person name="Lewis B."/>
            <person name="Mehta T."/>
            <person name="Park D."/>
            <person name="Pearson M."/>
            <person name="Roberts A."/>
            <person name="Saif S."/>
            <person name="Shenoy N."/>
            <person name="Sisk P."/>
            <person name="Stolte C."/>
            <person name="Sykes S."/>
            <person name="Walk T."/>
            <person name="White J."/>
            <person name="Yandava C."/>
            <person name="Burger G."/>
            <person name="Gray M.W."/>
            <person name="Holland P.W.H."/>
            <person name="King N."/>
            <person name="Lang F.B.F."/>
            <person name="Roger A.J."/>
            <person name="Ruiz-Trillo I."/>
            <person name="Lander E."/>
            <person name="Nusbaum C."/>
        </authorList>
    </citation>
    <scope>NUCLEOTIDE SEQUENCE [LARGE SCALE GENOMIC DNA]</scope>
    <source>
        <strain evidence="3">ATCC 38327</strain>
    </source>
</reference>
<organism evidence="2 3">
    <name type="scientific">Allomyces macrogynus (strain ATCC 38327)</name>
    <name type="common">Allomyces javanicus var. macrogynus</name>
    <dbReference type="NCBI Taxonomy" id="578462"/>
    <lineage>
        <taxon>Eukaryota</taxon>
        <taxon>Fungi</taxon>
        <taxon>Fungi incertae sedis</taxon>
        <taxon>Blastocladiomycota</taxon>
        <taxon>Blastocladiomycetes</taxon>
        <taxon>Blastocladiales</taxon>
        <taxon>Blastocladiaceae</taxon>
        <taxon>Allomyces</taxon>
    </lineage>
</organism>
<feature type="compositionally biased region" description="Pro residues" evidence="1">
    <location>
        <begin position="253"/>
        <end position="266"/>
    </location>
</feature>
<feature type="compositionally biased region" description="Low complexity" evidence="1">
    <location>
        <begin position="159"/>
        <end position="193"/>
    </location>
</feature>
<feature type="compositionally biased region" description="Low complexity" evidence="1">
    <location>
        <begin position="15"/>
        <end position="29"/>
    </location>
</feature>
<proteinExistence type="predicted"/>
<reference evidence="2 3" key="1">
    <citation type="submission" date="2009-11" db="EMBL/GenBank/DDBJ databases">
        <title>Annotation of Allomyces macrogynus ATCC 38327.</title>
        <authorList>
            <consortium name="The Broad Institute Genome Sequencing Platform"/>
            <person name="Russ C."/>
            <person name="Cuomo C."/>
            <person name="Burger G."/>
            <person name="Gray M.W."/>
            <person name="Holland P.W.H."/>
            <person name="King N."/>
            <person name="Lang F.B.F."/>
            <person name="Roger A.J."/>
            <person name="Ruiz-Trillo I."/>
            <person name="Young S.K."/>
            <person name="Zeng Q."/>
            <person name="Gargeya S."/>
            <person name="Fitzgerald M."/>
            <person name="Haas B."/>
            <person name="Abouelleil A."/>
            <person name="Alvarado L."/>
            <person name="Arachchi H.M."/>
            <person name="Berlin A."/>
            <person name="Chapman S.B."/>
            <person name="Gearin G."/>
            <person name="Goldberg J."/>
            <person name="Griggs A."/>
            <person name="Gujja S."/>
            <person name="Hansen M."/>
            <person name="Heiman D."/>
            <person name="Howarth C."/>
            <person name="Larimer J."/>
            <person name="Lui A."/>
            <person name="MacDonald P.J.P."/>
            <person name="McCowen C."/>
            <person name="Montmayeur A."/>
            <person name="Murphy C."/>
            <person name="Neiman D."/>
            <person name="Pearson M."/>
            <person name="Priest M."/>
            <person name="Roberts A."/>
            <person name="Saif S."/>
            <person name="Shea T."/>
            <person name="Sisk P."/>
            <person name="Stolte C."/>
            <person name="Sykes S."/>
            <person name="Wortman J."/>
            <person name="Nusbaum C."/>
            <person name="Birren B."/>
        </authorList>
    </citation>
    <scope>NUCLEOTIDE SEQUENCE [LARGE SCALE GENOMIC DNA]</scope>
    <source>
        <strain evidence="2 3">ATCC 38327</strain>
    </source>
</reference>
<feature type="compositionally biased region" description="Basic residues" evidence="1">
    <location>
        <begin position="30"/>
        <end position="39"/>
    </location>
</feature>
<dbReference type="EMBL" id="GG745337">
    <property type="protein sequence ID" value="KNE61066.1"/>
    <property type="molecule type" value="Genomic_DNA"/>
</dbReference>
<evidence type="ECO:0000313" key="3">
    <source>
        <dbReference type="Proteomes" id="UP000054350"/>
    </source>
</evidence>
<feature type="compositionally biased region" description="Low complexity" evidence="1">
    <location>
        <begin position="40"/>
        <end position="57"/>
    </location>
</feature>
<feature type="region of interest" description="Disordered" evidence="1">
    <location>
        <begin position="1"/>
        <end position="78"/>
    </location>
</feature>
<evidence type="ECO:0000313" key="2">
    <source>
        <dbReference type="EMBL" id="KNE61066.1"/>
    </source>
</evidence>